<sequence length="91" mass="10567">MRECVQVRKVHAPRLARYALESTSLRDYILFGKNYIKLHVDNNWLLEENPVWHVCPIKAIVVVVDFVNENVLCRELSSSVSVLSMKFYCIG</sequence>
<dbReference type="EMBL" id="CP092866">
    <property type="protein sequence ID" value="UYV66397.1"/>
    <property type="molecule type" value="Genomic_DNA"/>
</dbReference>
<keyword evidence="2" id="KW-1185">Reference proteome</keyword>
<accession>A0ABY6KD35</accession>
<evidence type="ECO:0000313" key="2">
    <source>
        <dbReference type="Proteomes" id="UP001235939"/>
    </source>
</evidence>
<name>A0ABY6KD35_9ARAC</name>
<evidence type="ECO:0000313" key="1">
    <source>
        <dbReference type="EMBL" id="UYV66397.1"/>
    </source>
</evidence>
<reference evidence="1 2" key="1">
    <citation type="submission" date="2022-01" db="EMBL/GenBank/DDBJ databases">
        <title>A chromosomal length assembly of Cordylochernes scorpioides.</title>
        <authorList>
            <person name="Zeh D."/>
            <person name="Zeh J."/>
        </authorList>
    </citation>
    <scope>NUCLEOTIDE SEQUENCE [LARGE SCALE GENOMIC DNA]</scope>
    <source>
        <strain evidence="1">IN4F17</strain>
        <tissue evidence="1">Whole Body</tissue>
    </source>
</reference>
<organism evidence="1 2">
    <name type="scientific">Cordylochernes scorpioides</name>
    <dbReference type="NCBI Taxonomy" id="51811"/>
    <lineage>
        <taxon>Eukaryota</taxon>
        <taxon>Metazoa</taxon>
        <taxon>Ecdysozoa</taxon>
        <taxon>Arthropoda</taxon>
        <taxon>Chelicerata</taxon>
        <taxon>Arachnida</taxon>
        <taxon>Pseudoscorpiones</taxon>
        <taxon>Cheliferoidea</taxon>
        <taxon>Chernetidae</taxon>
        <taxon>Cordylochernes</taxon>
    </lineage>
</organism>
<gene>
    <name evidence="1" type="ORF">LAZ67_4001542</name>
</gene>
<proteinExistence type="predicted"/>
<protein>
    <submittedName>
        <fullName evidence="1">DSTYK</fullName>
    </submittedName>
</protein>
<dbReference type="Proteomes" id="UP001235939">
    <property type="component" value="Chromosome 04"/>
</dbReference>